<dbReference type="KEGG" id="dtl:H8F01_20710"/>
<dbReference type="InterPro" id="IPR050204">
    <property type="entry name" value="AraC_XylS_family_regulators"/>
</dbReference>
<dbReference type="SUPFAM" id="SSF46689">
    <property type="entry name" value="Homeodomain-like"/>
    <property type="match status" value="2"/>
</dbReference>
<dbReference type="InterPro" id="IPR020449">
    <property type="entry name" value="Tscrpt_reg_AraC-type_HTH"/>
</dbReference>
<dbReference type="PROSITE" id="PS00041">
    <property type="entry name" value="HTH_ARAC_FAMILY_1"/>
    <property type="match status" value="1"/>
</dbReference>
<feature type="domain" description="HTH araC/xylS-type" evidence="4">
    <location>
        <begin position="39"/>
        <end position="137"/>
    </location>
</feature>
<protein>
    <submittedName>
        <fullName evidence="5">Helix-turn-helix transcriptional regulator</fullName>
    </submittedName>
</protein>
<dbReference type="InterPro" id="IPR018060">
    <property type="entry name" value="HTH_AraC"/>
</dbReference>
<name>A0A7G8Q3R9_9GAMM</name>
<dbReference type="Gene3D" id="1.10.10.60">
    <property type="entry name" value="Homeodomain-like"/>
    <property type="match status" value="2"/>
</dbReference>
<dbReference type="Pfam" id="PF12833">
    <property type="entry name" value="HTH_18"/>
    <property type="match status" value="1"/>
</dbReference>
<dbReference type="GO" id="GO:0003700">
    <property type="term" value="F:DNA-binding transcription factor activity"/>
    <property type="evidence" value="ECO:0007669"/>
    <property type="project" value="InterPro"/>
</dbReference>
<sequence length="151" mass="16842">MAYLHAVHDDGDAVAVAEEISSPMQSDGAQQGLSHPAMRRVLDAIHGRLGEKITLQEIADAACLSRFHFARLFRRSTGRSPMEYLLHARLEYAKTLLRRGAMPISDIAATIGFADQSHLTRHFRRAVGMTPRQYARGHQHAPPSLAYRMPD</sequence>
<dbReference type="AlphaFoldDB" id="A0A7G8Q3R9"/>
<organism evidence="5 6">
    <name type="scientific">Dyella telluris</name>
    <dbReference type="NCBI Taxonomy" id="2763498"/>
    <lineage>
        <taxon>Bacteria</taxon>
        <taxon>Pseudomonadati</taxon>
        <taxon>Pseudomonadota</taxon>
        <taxon>Gammaproteobacteria</taxon>
        <taxon>Lysobacterales</taxon>
        <taxon>Rhodanobacteraceae</taxon>
        <taxon>Dyella</taxon>
    </lineage>
</organism>
<keyword evidence="1" id="KW-0805">Transcription regulation</keyword>
<dbReference type="EMBL" id="CP060412">
    <property type="protein sequence ID" value="QNK01427.1"/>
    <property type="molecule type" value="Genomic_DNA"/>
</dbReference>
<gene>
    <name evidence="5" type="ORF">H8F01_20710</name>
</gene>
<keyword evidence="2" id="KW-0238">DNA-binding</keyword>
<evidence type="ECO:0000313" key="5">
    <source>
        <dbReference type="EMBL" id="QNK01427.1"/>
    </source>
</evidence>
<dbReference type="PROSITE" id="PS01124">
    <property type="entry name" value="HTH_ARAC_FAMILY_2"/>
    <property type="match status" value="1"/>
</dbReference>
<evidence type="ECO:0000256" key="1">
    <source>
        <dbReference type="ARBA" id="ARBA00023015"/>
    </source>
</evidence>
<dbReference type="Proteomes" id="UP000515873">
    <property type="component" value="Chromosome"/>
</dbReference>
<accession>A0A7G8Q3R9</accession>
<proteinExistence type="predicted"/>
<evidence type="ECO:0000259" key="4">
    <source>
        <dbReference type="PROSITE" id="PS01124"/>
    </source>
</evidence>
<dbReference type="GO" id="GO:0043565">
    <property type="term" value="F:sequence-specific DNA binding"/>
    <property type="evidence" value="ECO:0007669"/>
    <property type="project" value="InterPro"/>
</dbReference>
<keyword evidence="3" id="KW-0804">Transcription</keyword>
<dbReference type="PRINTS" id="PR00032">
    <property type="entry name" value="HTHARAC"/>
</dbReference>
<reference evidence="5 6" key="1">
    <citation type="submission" date="2020-08" db="EMBL/GenBank/DDBJ databases">
        <title>Dyella sp. G9 isolated from forest soil.</title>
        <authorList>
            <person name="Fu J."/>
            <person name="Qiu L."/>
        </authorList>
    </citation>
    <scope>NUCLEOTIDE SEQUENCE [LARGE SCALE GENOMIC DNA]</scope>
    <source>
        <strain evidence="5 6">G9</strain>
    </source>
</reference>
<evidence type="ECO:0000256" key="2">
    <source>
        <dbReference type="ARBA" id="ARBA00023125"/>
    </source>
</evidence>
<dbReference type="InterPro" id="IPR018062">
    <property type="entry name" value="HTH_AraC-typ_CS"/>
</dbReference>
<dbReference type="SMART" id="SM00342">
    <property type="entry name" value="HTH_ARAC"/>
    <property type="match status" value="1"/>
</dbReference>
<evidence type="ECO:0000313" key="6">
    <source>
        <dbReference type="Proteomes" id="UP000515873"/>
    </source>
</evidence>
<evidence type="ECO:0000256" key="3">
    <source>
        <dbReference type="ARBA" id="ARBA00023163"/>
    </source>
</evidence>
<keyword evidence="6" id="KW-1185">Reference proteome</keyword>
<dbReference type="PANTHER" id="PTHR46796">
    <property type="entry name" value="HTH-TYPE TRANSCRIPTIONAL ACTIVATOR RHAS-RELATED"/>
    <property type="match status" value="1"/>
</dbReference>
<dbReference type="InterPro" id="IPR009057">
    <property type="entry name" value="Homeodomain-like_sf"/>
</dbReference>
<dbReference type="RefSeq" id="WP_187056889.1">
    <property type="nucleotide sequence ID" value="NZ_CP060412.1"/>
</dbReference>